<evidence type="ECO:0000256" key="1">
    <source>
        <dbReference type="ARBA" id="ARBA00022448"/>
    </source>
</evidence>
<gene>
    <name evidence="9" type="ORF">ENX16_02230</name>
</gene>
<evidence type="ECO:0000259" key="8">
    <source>
        <dbReference type="PROSITE" id="PS51379"/>
    </source>
</evidence>
<dbReference type="GO" id="GO:0051539">
    <property type="term" value="F:4 iron, 4 sulfur cluster binding"/>
    <property type="evidence" value="ECO:0007669"/>
    <property type="project" value="UniProtKB-KW"/>
</dbReference>
<accession>A0A7V3UZN6</accession>
<proteinExistence type="predicted"/>
<dbReference type="PANTHER" id="PTHR30176:SF3">
    <property type="entry name" value="FERREDOXIN-TYPE PROTEIN NAPH"/>
    <property type="match status" value="1"/>
</dbReference>
<keyword evidence="3" id="KW-0479">Metal-binding</keyword>
<evidence type="ECO:0000313" key="9">
    <source>
        <dbReference type="EMBL" id="HGD12887.1"/>
    </source>
</evidence>
<dbReference type="GO" id="GO:0005886">
    <property type="term" value="C:plasma membrane"/>
    <property type="evidence" value="ECO:0007669"/>
    <property type="project" value="TreeGrafter"/>
</dbReference>
<feature type="transmembrane region" description="Helical" evidence="7">
    <location>
        <begin position="209"/>
        <end position="235"/>
    </location>
</feature>
<dbReference type="EMBL" id="DTMZ01000047">
    <property type="protein sequence ID" value="HGD12887.1"/>
    <property type="molecule type" value="Genomic_DNA"/>
</dbReference>
<feature type="transmembrane region" description="Helical" evidence="7">
    <location>
        <begin position="327"/>
        <end position="347"/>
    </location>
</feature>
<evidence type="ECO:0000256" key="7">
    <source>
        <dbReference type="SAM" id="Phobius"/>
    </source>
</evidence>
<feature type="transmembrane region" description="Helical" evidence="7">
    <location>
        <begin position="80"/>
        <end position="106"/>
    </location>
</feature>
<feature type="domain" description="4Fe-4S ferredoxin-type" evidence="8">
    <location>
        <begin position="373"/>
        <end position="402"/>
    </location>
</feature>
<feature type="domain" description="4Fe-4S ferredoxin-type" evidence="8">
    <location>
        <begin position="403"/>
        <end position="426"/>
    </location>
</feature>
<protein>
    <submittedName>
        <fullName evidence="9">4Fe-4S binding protein</fullName>
    </submittedName>
</protein>
<dbReference type="SUPFAM" id="SSF54862">
    <property type="entry name" value="4Fe-4S ferredoxins"/>
    <property type="match status" value="1"/>
</dbReference>
<dbReference type="AlphaFoldDB" id="A0A7V3UZN6"/>
<sequence length="426" mass="46591">MAKRRIAPHRIGQIIGTVILNGYILAYLQGRIIYSGFLKSVPEPVLNCYGGPLSVFACPLGSFQQIIGMKGVAWWQNVPWVVLGVFLILGAFTGRAACAWVCPFGLWQDLLFKIKIGPGAKVKRWVIFGVIAGIGLVGIVLLSTFLKMNFWKTLLFGWVPLMGLLFYSATRGKVELPARFSIAGLLLGIQLGGLVILKYEVNSGIAVGVISMSLFSLIGGTRSLLMVAPTGFILALFGKQLTIGTCAGVEIGILFVIIAILIVLLLERGLKLFLPATGLKFAFLFIVAGITAYFTAEPWFCKLCPQGTLEAGIPLVLWDPVQGLRALVGWLFYLKVAILLFVIWSAIMVKRPFCRAVCPIGAIYSLFNKISLLHMSLNKDACTGCGICRRVCPTDIEPFNDPNQAECIRCFECVWHCPHKALKITT</sequence>
<feature type="transmembrane region" description="Helical" evidence="7">
    <location>
        <begin position="241"/>
        <end position="266"/>
    </location>
</feature>
<feature type="transmembrane region" description="Helical" evidence="7">
    <location>
        <begin position="153"/>
        <end position="170"/>
    </location>
</feature>
<dbReference type="InterPro" id="IPR051684">
    <property type="entry name" value="Electron_Trans/Redox"/>
</dbReference>
<keyword evidence="7" id="KW-0812">Transmembrane</keyword>
<dbReference type="PANTHER" id="PTHR30176">
    <property type="entry name" value="FERREDOXIN-TYPE PROTEIN NAPH"/>
    <property type="match status" value="1"/>
</dbReference>
<dbReference type="InterPro" id="IPR017896">
    <property type="entry name" value="4Fe4S_Fe-S-bd"/>
</dbReference>
<feature type="transmembrane region" description="Helical" evidence="7">
    <location>
        <begin position="278"/>
        <end position="296"/>
    </location>
</feature>
<name>A0A7V3UZN6_UNCW3</name>
<evidence type="ECO:0000256" key="2">
    <source>
        <dbReference type="ARBA" id="ARBA00022485"/>
    </source>
</evidence>
<dbReference type="PROSITE" id="PS00198">
    <property type="entry name" value="4FE4S_FER_1"/>
    <property type="match status" value="2"/>
</dbReference>
<feature type="transmembrane region" description="Helical" evidence="7">
    <location>
        <begin position="176"/>
        <end position="197"/>
    </location>
</feature>
<feature type="transmembrane region" description="Helical" evidence="7">
    <location>
        <begin position="12"/>
        <end position="29"/>
    </location>
</feature>
<keyword evidence="7" id="KW-1133">Transmembrane helix</keyword>
<reference evidence="9" key="1">
    <citation type="journal article" date="2020" name="mSystems">
        <title>Genome- and Community-Level Interaction Insights into Carbon Utilization and Element Cycling Functions of Hydrothermarchaeota in Hydrothermal Sediment.</title>
        <authorList>
            <person name="Zhou Z."/>
            <person name="Liu Y."/>
            <person name="Xu W."/>
            <person name="Pan J."/>
            <person name="Luo Z.H."/>
            <person name="Li M."/>
        </authorList>
    </citation>
    <scope>NUCLEOTIDE SEQUENCE [LARGE SCALE GENOMIC DNA]</scope>
    <source>
        <strain evidence="9">SpSt-914</strain>
    </source>
</reference>
<organism evidence="9">
    <name type="scientific">candidate division WOR-3 bacterium</name>
    <dbReference type="NCBI Taxonomy" id="2052148"/>
    <lineage>
        <taxon>Bacteria</taxon>
        <taxon>Bacteria division WOR-3</taxon>
    </lineage>
</organism>
<keyword evidence="1" id="KW-0813">Transport</keyword>
<dbReference type="Gene3D" id="3.30.70.20">
    <property type="match status" value="1"/>
</dbReference>
<dbReference type="Pfam" id="PF13237">
    <property type="entry name" value="Fer4_10"/>
    <property type="match status" value="1"/>
</dbReference>
<evidence type="ECO:0000256" key="4">
    <source>
        <dbReference type="ARBA" id="ARBA00022982"/>
    </source>
</evidence>
<keyword evidence="7" id="KW-0472">Membrane</keyword>
<dbReference type="PROSITE" id="PS51379">
    <property type="entry name" value="4FE4S_FER_2"/>
    <property type="match status" value="2"/>
</dbReference>
<evidence type="ECO:0000256" key="5">
    <source>
        <dbReference type="ARBA" id="ARBA00023004"/>
    </source>
</evidence>
<dbReference type="Pfam" id="PF12801">
    <property type="entry name" value="Fer4_5"/>
    <property type="match status" value="4"/>
</dbReference>
<keyword evidence="6" id="KW-0411">Iron-sulfur</keyword>
<dbReference type="GO" id="GO:0046872">
    <property type="term" value="F:metal ion binding"/>
    <property type="evidence" value="ECO:0007669"/>
    <property type="project" value="UniProtKB-KW"/>
</dbReference>
<feature type="transmembrane region" description="Helical" evidence="7">
    <location>
        <begin position="49"/>
        <end position="68"/>
    </location>
</feature>
<feature type="transmembrane region" description="Helical" evidence="7">
    <location>
        <begin position="126"/>
        <end position="146"/>
    </location>
</feature>
<keyword evidence="4" id="KW-0249">Electron transport</keyword>
<evidence type="ECO:0000256" key="6">
    <source>
        <dbReference type="ARBA" id="ARBA00023014"/>
    </source>
</evidence>
<keyword evidence="2" id="KW-0004">4Fe-4S</keyword>
<keyword evidence="5" id="KW-0408">Iron</keyword>
<dbReference type="InterPro" id="IPR017900">
    <property type="entry name" value="4Fe4S_Fe_S_CS"/>
</dbReference>
<comment type="caution">
    <text evidence="9">The sequence shown here is derived from an EMBL/GenBank/DDBJ whole genome shotgun (WGS) entry which is preliminary data.</text>
</comment>
<evidence type="ECO:0000256" key="3">
    <source>
        <dbReference type="ARBA" id="ARBA00022723"/>
    </source>
</evidence>